<evidence type="ECO:0000256" key="6">
    <source>
        <dbReference type="ARBA" id="ARBA00022737"/>
    </source>
</evidence>
<evidence type="ECO:0000256" key="9">
    <source>
        <dbReference type="ARBA" id="ARBA00029594"/>
    </source>
</evidence>
<dbReference type="GO" id="GO:0005576">
    <property type="term" value="C:extracellular region"/>
    <property type="evidence" value="ECO:0007669"/>
    <property type="project" value="UniProtKB-SubCell"/>
</dbReference>
<evidence type="ECO:0000313" key="13">
    <source>
        <dbReference type="Proteomes" id="UP000608154"/>
    </source>
</evidence>
<dbReference type="Proteomes" id="UP000608154">
    <property type="component" value="Unassembled WGS sequence"/>
</dbReference>
<dbReference type="InterPro" id="IPR025202">
    <property type="entry name" value="PLD-like_dom"/>
</dbReference>
<comment type="caution">
    <text evidence="12">The sequence shown here is derived from an EMBL/GenBank/DDBJ whole genome shotgun (WGS) entry which is preliminary data.</text>
</comment>
<accession>A0A916X5F5</accession>
<gene>
    <name evidence="12" type="ORF">GCM10011494_29970</name>
</gene>
<evidence type="ECO:0000256" key="8">
    <source>
        <dbReference type="ARBA" id="ARBA00023098"/>
    </source>
</evidence>
<feature type="compositionally biased region" description="Basic and acidic residues" evidence="10">
    <location>
        <begin position="20"/>
        <end position="42"/>
    </location>
</feature>
<keyword evidence="5" id="KW-0964">Secreted</keyword>
<dbReference type="PROSITE" id="PS50035">
    <property type="entry name" value="PLD"/>
    <property type="match status" value="1"/>
</dbReference>
<comment type="catalytic activity">
    <reaction evidence="1">
        <text>a 1,2-diacyl-sn-glycero-3-phosphocholine + H2O = a 1,2-diacyl-sn-glycero-3-phosphate + choline + H(+)</text>
        <dbReference type="Rhea" id="RHEA:14445"/>
        <dbReference type="ChEBI" id="CHEBI:15354"/>
        <dbReference type="ChEBI" id="CHEBI:15377"/>
        <dbReference type="ChEBI" id="CHEBI:15378"/>
        <dbReference type="ChEBI" id="CHEBI:57643"/>
        <dbReference type="ChEBI" id="CHEBI:58608"/>
        <dbReference type="EC" id="3.1.4.4"/>
    </reaction>
</comment>
<keyword evidence="8" id="KW-0443">Lipid metabolism</keyword>
<comment type="subcellular location">
    <subcellularLocation>
        <location evidence="3">Secreted</location>
    </subcellularLocation>
</comment>
<dbReference type="GO" id="GO:0004630">
    <property type="term" value="F:phospholipase D activity"/>
    <property type="evidence" value="ECO:0007669"/>
    <property type="project" value="UniProtKB-EC"/>
</dbReference>
<dbReference type="SUPFAM" id="SSF56024">
    <property type="entry name" value="Phospholipase D/nuclease"/>
    <property type="match status" value="2"/>
</dbReference>
<proteinExistence type="predicted"/>
<evidence type="ECO:0000259" key="11">
    <source>
        <dbReference type="PROSITE" id="PS50035"/>
    </source>
</evidence>
<protein>
    <recommendedName>
        <fullName evidence="4">Phospholipase D</fullName>
    </recommendedName>
    <alternativeName>
        <fullName evidence="9">Choline phosphatase</fullName>
    </alternativeName>
</protein>
<reference evidence="12" key="1">
    <citation type="journal article" date="2014" name="Int. J. Syst. Evol. Microbiol.">
        <title>Complete genome sequence of Corynebacterium casei LMG S-19264T (=DSM 44701T), isolated from a smear-ripened cheese.</title>
        <authorList>
            <consortium name="US DOE Joint Genome Institute (JGI-PGF)"/>
            <person name="Walter F."/>
            <person name="Albersmeier A."/>
            <person name="Kalinowski J."/>
            <person name="Ruckert C."/>
        </authorList>
    </citation>
    <scope>NUCLEOTIDE SEQUENCE</scope>
    <source>
        <strain evidence="12">CGMCC 1.15095</strain>
    </source>
</reference>
<dbReference type="InterPro" id="IPR001736">
    <property type="entry name" value="PLipase_D/transphosphatidylase"/>
</dbReference>
<dbReference type="GO" id="GO:0009395">
    <property type="term" value="P:phospholipid catabolic process"/>
    <property type="evidence" value="ECO:0007669"/>
    <property type="project" value="TreeGrafter"/>
</dbReference>
<dbReference type="CDD" id="cd09143">
    <property type="entry name" value="PLDc_vPLD1_2_like_bac_2"/>
    <property type="match status" value="1"/>
</dbReference>
<evidence type="ECO:0000256" key="3">
    <source>
        <dbReference type="ARBA" id="ARBA00004613"/>
    </source>
</evidence>
<evidence type="ECO:0000256" key="1">
    <source>
        <dbReference type="ARBA" id="ARBA00000798"/>
    </source>
</evidence>
<sequence length="351" mass="39483">MVVDGNLAFCGGIDATSGRWDTREHADNAPRRLTPDEKPAEPWHDMSMVFDGPAAEQVHEVASDRWERATGKPLPKVREDAAWPFGEAATFTNVDIALARTRGEYQGAPSIRENEALFLDMIANAKRFLYAENQYFASRTIAAAIARRLQEDDPPEFVIVMPKTADGWLEQVAMDTARSQLVAMIGALDPRRRFRIYHPFTKSGAAIYVHAKLTIVDDQIIRIGSTNMNNRSLGFDSECDVAIDAAAAGDETVRDAIRSIRMSLLAEHLDCEQSELARLVDCKSMISAIEKLRSPRRSLRPFEQEENAELAEYIASHNLLDPIDEDELACELQTRPRRLRDRFKKHGSKRS</sequence>
<reference evidence="12" key="2">
    <citation type="submission" date="2020-09" db="EMBL/GenBank/DDBJ databases">
        <authorList>
            <person name="Sun Q."/>
            <person name="Zhou Y."/>
        </authorList>
    </citation>
    <scope>NUCLEOTIDE SEQUENCE</scope>
    <source>
        <strain evidence="12">CGMCC 1.15095</strain>
    </source>
</reference>
<keyword evidence="13" id="KW-1185">Reference proteome</keyword>
<dbReference type="AlphaFoldDB" id="A0A916X5F5"/>
<comment type="function">
    <text evidence="2">Could be a virulence factor.</text>
</comment>
<feature type="region of interest" description="Disordered" evidence="10">
    <location>
        <begin position="18"/>
        <end position="42"/>
    </location>
</feature>
<dbReference type="Pfam" id="PF13091">
    <property type="entry name" value="PLDc_2"/>
    <property type="match status" value="1"/>
</dbReference>
<evidence type="ECO:0000256" key="7">
    <source>
        <dbReference type="ARBA" id="ARBA00022801"/>
    </source>
</evidence>
<keyword evidence="6" id="KW-0677">Repeat</keyword>
<evidence type="ECO:0000256" key="2">
    <source>
        <dbReference type="ARBA" id="ARBA00003145"/>
    </source>
</evidence>
<name>A0A916X5F5_9SPHN</name>
<evidence type="ECO:0000256" key="5">
    <source>
        <dbReference type="ARBA" id="ARBA00022525"/>
    </source>
</evidence>
<dbReference type="PANTHER" id="PTHR18896">
    <property type="entry name" value="PHOSPHOLIPASE D"/>
    <property type="match status" value="1"/>
</dbReference>
<keyword evidence="7" id="KW-0378">Hydrolase</keyword>
<dbReference type="PANTHER" id="PTHR18896:SF76">
    <property type="entry name" value="PHOSPHOLIPASE"/>
    <property type="match status" value="1"/>
</dbReference>
<feature type="domain" description="PLD phosphodiesterase" evidence="11">
    <location>
        <begin position="205"/>
        <end position="232"/>
    </location>
</feature>
<dbReference type="InterPro" id="IPR015679">
    <property type="entry name" value="PLipase_D_fam"/>
</dbReference>
<evidence type="ECO:0000313" key="12">
    <source>
        <dbReference type="EMBL" id="GGC09322.1"/>
    </source>
</evidence>
<organism evidence="12 13">
    <name type="scientific">Novosphingobium endophyticum</name>
    <dbReference type="NCBI Taxonomy" id="1955250"/>
    <lineage>
        <taxon>Bacteria</taxon>
        <taxon>Pseudomonadati</taxon>
        <taxon>Pseudomonadota</taxon>
        <taxon>Alphaproteobacteria</taxon>
        <taxon>Sphingomonadales</taxon>
        <taxon>Sphingomonadaceae</taxon>
        <taxon>Novosphingobium</taxon>
    </lineage>
</organism>
<evidence type="ECO:0000256" key="4">
    <source>
        <dbReference type="ARBA" id="ARBA00018392"/>
    </source>
</evidence>
<dbReference type="SMART" id="SM00155">
    <property type="entry name" value="PLDc"/>
    <property type="match status" value="1"/>
</dbReference>
<dbReference type="EMBL" id="BMHK01000023">
    <property type="protein sequence ID" value="GGC09322.1"/>
    <property type="molecule type" value="Genomic_DNA"/>
</dbReference>
<dbReference type="Gene3D" id="3.30.870.10">
    <property type="entry name" value="Endonuclease Chain A"/>
    <property type="match status" value="2"/>
</dbReference>
<evidence type="ECO:0000256" key="10">
    <source>
        <dbReference type="SAM" id="MobiDB-lite"/>
    </source>
</evidence>